<evidence type="ECO:0000313" key="3">
    <source>
        <dbReference type="Proteomes" id="UP000788993"/>
    </source>
</evidence>
<feature type="non-terminal residue" evidence="2">
    <location>
        <position position="1"/>
    </location>
</feature>
<sequence>VQPQDRRPLPFLNIKPLSEPSRVVQQQDTASVVSSLNSQNQPPTPFLESKTLNRKNVKKLTLSAPQLTIRTNSTTSSLGNTSSMSPLDQAGFKDPDKKASTDELIANIQNLE</sequence>
<feature type="region of interest" description="Disordered" evidence="1">
    <location>
        <begin position="20"/>
        <end position="52"/>
    </location>
</feature>
<feature type="non-terminal residue" evidence="2">
    <location>
        <position position="112"/>
    </location>
</feature>
<feature type="compositionally biased region" description="Polar residues" evidence="1">
    <location>
        <begin position="23"/>
        <end position="41"/>
    </location>
</feature>
<gene>
    <name evidence="2" type="ORF">OGATHE_004907</name>
</gene>
<dbReference type="AlphaFoldDB" id="A0A9P8T0I1"/>
<evidence type="ECO:0000256" key="1">
    <source>
        <dbReference type="SAM" id="MobiDB-lite"/>
    </source>
</evidence>
<dbReference type="Proteomes" id="UP000788993">
    <property type="component" value="Unassembled WGS sequence"/>
</dbReference>
<dbReference type="EMBL" id="JAEUBD010001421">
    <property type="protein sequence ID" value="KAH3661471.1"/>
    <property type="molecule type" value="Genomic_DNA"/>
</dbReference>
<organism evidence="2 3">
    <name type="scientific">Ogataea polymorpha</name>
    <dbReference type="NCBI Taxonomy" id="460523"/>
    <lineage>
        <taxon>Eukaryota</taxon>
        <taxon>Fungi</taxon>
        <taxon>Dikarya</taxon>
        <taxon>Ascomycota</taxon>
        <taxon>Saccharomycotina</taxon>
        <taxon>Pichiomycetes</taxon>
        <taxon>Pichiales</taxon>
        <taxon>Pichiaceae</taxon>
        <taxon>Ogataea</taxon>
    </lineage>
</organism>
<name>A0A9P8T0I1_9ASCO</name>
<reference evidence="2" key="2">
    <citation type="submission" date="2021-01" db="EMBL/GenBank/DDBJ databases">
        <authorList>
            <person name="Schikora-Tamarit M.A."/>
        </authorList>
    </citation>
    <scope>NUCLEOTIDE SEQUENCE</scope>
    <source>
        <strain evidence="2">NCAIM Y.01608</strain>
    </source>
</reference>
<evidence type="ECO:0000313" key="2">
    <source>
        <dbReference type="EMBL" id="KAH3661471.1"/>
    </source>
</evidence>
<feature type="region of interest" description="Disordered" evidence="1">
    <location>
        <begin position="68"/>
        <end position="99"/>
    </location>
</feature>
<proteinExistence type="predicted"/>
<reference evidence="2" key="1">
    <citation type="journal article" date="2021" name="Open Biol.">
        <title>Shared evolutionary footprints suggest mitochondrial oxidative damage underlies multiple complex I losses in fungi.</title>
        <authorList>
            <person name="Schikora-Tamarit M.A."/>
            <person name="Marcet-Houben M."/>
            <person name="Nosek J."/>
            <person name="Gabaldon T."/>
        </authorList>
    </citation>
    <scope>NUCLEOTIDE SEQUENCE</scope>
    <source>
        <strain evidence="2">NCAIM Y.01608</strain>
    </source>
</reference>
<protein>
    <submittedName>
        <fullName evidence="2">Uncharacterized protein</fullName>
    </submittedName>
</protein>
<feature type="compositionally biased region" description="Low complexity" evidence="1">
    <location>
        <begin position="71"/>
        <end position="85"/>
    </location>
</feature>
<accession>A0A9P8T0I1</accession>
<keyword evidence="3" id="KW-1185">Reference proteome</keyword>
<comment type="caution">
    <text evidence="2">The sequence shown here is derived from an EMBL/GenBank/DDBJ whole genome shotgun (WGS) entry which is preliminary data.</text>
</comment>